<accession>A0ABS1DZD7</accession>
<dbReference type="PANTHER" id="PTHR35566">
    <property type="entry name" value="BLR3599 PROTEIN"/>
    <property type="match status" value="1"/>
</dbReference>
<dbReference type="RefSeq" id="WP_200380003.1">
    <property type="nucleotide sequence ID" value="NZ_NRRU01000119.1"/>
</dbReference>
<reference evidence="1" key="2">
    <citation type="journal article" date="2020" name="Microorganisms">
        <title>Osmotic Adaptation and Compatible Solute Biosynthesis of Phototrophic Bacteria as Revealed from Genome Analyses.</title>
        <authorList>
            <person name="Imhoff J.F."/>
            <person name="Rahn T."/>
            <person name="Kunzel S."/>
            <person name="Keller A."/>
            <person name="Neulinger S.C."/>
        </authorList>
    </citation>
    <scope>NUCLEOTIDE SEQUENCE</scope>
    <source>
        <strain evidence="1">IM 151</strain>
    </source>
</reference>
<protein>
    <submittedName>
        <fullName evidence="1">Type VI secretion system-associated protein</fullName>
    </submittedName>
</protein>
<dbReference type="InterPro" id="IPR010263">
    <property type="entry name" value="T6SS_TssK"/>
</dbReference>
<reference evidence="1" key="1">
    <citation type="submission" date="2017-08" db="EMBL/GenBank/DDBJ databases">
        <authorList>
            <person name="Imhoff J.F."/>
            <person name="Rahn T."/>
            <person name="Kuenzel S."/>
            <person name="Neulinger S.C."/>
        </authorList>
    </citation>
    <scope>NUCLEOTIDE SEQUENCE</scope>
    <source>
        <strain evidence="1">IM 151</strain>
    </source>
</reference>
<organism evidence="1 2">
    <name type="scientific">Rubrivivax gelatinosus</name>
    <name type="common">Rhodocyclus gelatinosus</name>
    <name type="synonym">Rhodopseudomonas gelatinosa</name>
    <dbReference type="NCBI Taxonomy" id="28068"/>
    <lineage>
        <taxon>Bacteria</taxon>
        <taxon>Pseudomonadati</taxon>
        <taxon>Pseudomonadota</taxon>
        <taxon>Betaproteobacteria</taxon>
        <taxon>Burkholderiales</taxon>
        <taxon>Sphaerotilaceae</taxon>
        <taxon>Rubrivivax</taxon>
    </lineage>
</organism>
<keyword evidence="2" id="KW-1185">Reference proteome</keyword>
<gene>
    <name evidence="1" type="ORF">CKO43_21935</name>
</gene>
<evidence type="ECO:0000313" key="1">
    <source>
        <dbReference type="EMBL" id="MBK1715419.1"/>
    </source>
</evidence>
<comment type="caution">
    <text evidence="1">The sequence shown here is derived from an EMBL/GenBank/DDBJ whole genome shotgun (WGS) entry which is preliminary data.</text>
</comment>
<dbReference type="PANTHER" id="PTHR35566:SF1">
    <property type="entry name" value="TYPE VI SECRETION SYSTEM BASEPLATE COMPONENT TSSK1"/>
    <property type="match status" value="1"/>
</dbReference>
<dbReference type="Proteomes" id="UP001041814">
    <property type="component" value="Unassembled WGS sequence"/>
</dbReference>
<dbReference type="NCBIfam" id="TIGR03353">
    <property type="entry name" value="VI_chp_4"/>
    <property type="match status" value="1"/>
</dbReference>
<proteinExistence type="predicted"/>
<sequence length="441" mass="47728">MSAAAKILWGEGLFLRPQHFQRQDAYHEARLVQAMRLLQPHAWGLARLEVDEDGLAAGVLRVLELQAVLPDGELVNAPREDELPEPVALDAQGGVSFVFCVALAPLRPDASNYDSGDERRPAARYASHALAAADWFTGAPEAELVVLRRRPVLQPAADTGCTLPLLRLRRRAAGGFEVDRSFIAPALQIAAVPALLALRRHALDLLQAKVAALQGLQREPAQHVIEFRSGDVASFWLLQTACAAYARLSQLAPGAHPAQLFACLVELTGALLSFSHRRTLADLPAYTHERPEPAFAALDTLLRDLLETVVSTRCVSVLFEAPRPSWFVARLSPDRLGPGTAFYLGVQADLPAAALVEAVPARLKIGAPDDVERLVHSAVSGVRLTPAAQLPAAMPLRPGASYFVLEPHGALYERMLQAQTMAVYAPAGLAQLRLELHAVER</sequence>
<dbReference type="Pfam" id="PF05936">
    <property type="entry name" value="T6SS_VasE"/>
    <property type="match status" value="1"/>
</dbReference>
<evidence type="ECO:0000313" key="2">
    <source>
        <dbReference type="Proteomes" id="UP001041814"/>
    </source>
</evidence>
<dbReference type="EMBL" id="NRRU01000119">
    <property type="protein sequence ID" value="MBK1715419.1"/>
    <property type="molecule type" value="Genomic_DNA"/>
</dbReference>
<name>A0ABS1DZD7_RUBGE</name>